<dbReference type="SUPFAM" id="SSF52833">
    <property type="entry name" value="Thioredoxin-like"/>
    <property type="match status" value="1"/>
</dbReference>
<protein>
    <submittedName>
        <fullName evidence="2">GST-like protein</fullName>
    </submittedName>
</protein>
<proteinExistence type="predicted"/>
<evidence type="ECO:0000259" key="1">
    <source>
        <dbReference type="PROSITE" id="PS50404"/>
    </source>
</evidence>
<sequence length="211" mass="22997">MMYTLYGTDESGSCMIEIALQRCAVPWRRVDASSWHDGEGSEALARINPLKQIPTLVMPDGQVLTESAAILIHLGLAFPDAHLLSGDRAQIIRGLVYIAANCYSAIGIIDYPQRWLGEAPEAVQAQLVCGTRRYLHQAWVVFAEQFAEQLFADNGEPNALGIMAAAVSRWDAAREALSAVAPGFAHTLARVDADPGVAPVFARHWPQWTVS</sequence>
<evidence type="ECO:0000313" key="2">
    <source>
        <dbReference type="EMBL" id="SDV08504.1"/>
    </source>
</evidence>
<dbReference type="PANTHER" id="PTHR44051">
    <property type="entry name" value="GLUTATHIONE S-TRANSFERASE-RELATED"/>
    <property type="match status" value="1"/>
</dbReference>
<dbReference type="AlphaFoldDB" id="A0AAE8HD70"/>
<dbReference type="PROSITE" id="PS50404">
    <property type="entry name" value="GST_NTER"/>
    <property type="match status" value="1"/>
</dbReference>
<dbReference type="EMBL" id="LT629801">
    <property type="protein sequence ID" value="SDV08504.1"/>
    <property type="molecule type" value="Genomic_DNA"/>
</dbReference>
<dbReference type="InterPro" id="IPR036249">
    <property type="entry name" value="Thioredoxin-like_sf"/>
</dbReference>
<keyword evidence="3" id="KW-1185">Reference proteome</keyword>
<organism evidence="2 3">
    <name type="scientific">Pseudomonas rhodesiae</name>
    <dbReference type="NCBI Taxonomy" id="76760"/>
    <lineage>
        <taxon>Bacteria</taxon>
        <taxon>Pseudomonadati</taxon>
        <taxon>Pseudomonadota</taxon>
        <taxon>Gammaproteobacteria</taxon>
        <taxon>Pseudomonadales</taxon>
        <taxon>Pseudomonadaceae</taxon>
        <taxon>Pseudomonas</taxon>
    </lineage>
</organism>
<gene>
    <name evidence="2" type="ORF">SAMN04490209_2934</name>
</gene>
<dbReference type="CDD" id="cd03057">
    <property type="entry name" value="GST_N_Beta"/>
    <property type="match status" value="1"/>
</dbReference>
<dbReference type="InterPro" id="IPR004045">
    <property type="entry name" value="Glutathione_S-Trfase_N"/>
</dbReference>
<evidence type="ECO:0000313" key="3">
    <source>
        <dbReference type="Proteomes" id="UP000182085"/>
    </source>
</evidence>
<dbReference type="Gene3D" id="3.40.30.10">
    <property type="entry name" value="Glutaredoxin"/>
    <property type="match status" value="1"/>
</dbReference>
<accession>A0AAE8HD70</accession>
<feature type="domain" description="GST N-terminal" evidence="1">
    <location>
        <begin position="1"/>
        <end position="82"/>
    </location>
</feature>
<reference evidence="2 3" key="1">
    <citation type="submission" date="2016-10" db="EMBL/GenBank/DDBJ databases">
        <authorList>
            <person name="Varghese N."/>
            <person name="Submissions S."/>
        </authorList>
    </citation>
    <scope>NUCLEOTIDE SEQUENCE [LARGE SCALE GENOMIC DNA]</scope>
    <source>
        <strain evidence="2 3">BS2777</strain>
    </source>
</reference>
<dbReference type="PANTHER" id="PTHR44051:SF8">
    <property type="entry name" value="GLUTATHIONE S-TRANSFERASE GSTA"/>
    <property type="match status" value="1"/>
</dbReference>
<dbReference type="Pfam" id="PF13409">
    <property type="entry name" value="GST_N_2"/>
    <property type="match status" value="1"/>
</dbReference>
<name>A0AAE8HD70_9PSED</name>
<dbReference type="Gene3D" id="1.20.1050.10">
    <property type="match status" value="1"/>
</dbReference>
<dbReference type="Proteomes" id="UP000182085">
    <property type="component" value="Chromosome I"/>
</dbReference>